<dbReference type="PANTHER" id="PTHR48081:SF8">
    <property type="entry name" value="ALPHA_BETA HYDROLASE FOLD-3 DOMAIN-CONTAINING PROTEIN-RELATED"/>
    <property type="match status" value="1"/>
</dbReference>
<dbReference type="InterPro" id="IPR029058">
    <property type="entry name" value="AB_hydrolase_fold"/>
</dbReference>
<evidence type="ECO:0000256" key="1">
    <source>
        <dbReference type="ARBA" id="ARBA00022801"/>
    </source>
</evidence>
<dbReference type="RefSeq" id="WP_183410694.1">
    <property type="nucleotide sequence ID" value="NZ_JACHWY010000002.1"/>
</dbReference>
<feature type="domain" description="Alpha/beta hydrolase fold-3" evidence="2">
    <location>
        <begin position="73"/>
        <end position="280"/>
    </location>
</feature>
<accession>A0A7W4Z7E6</accession>
<dbReference type="Proteomes" id="UP000537130">
    <property type="component" value="Unassembled WGS sequence"/>
</dbReference>
<dbReference type="Pfam" id="PF07859">
    <property type="entry name" value="Abhydrolase_3"/>
    <property type="match status" value="1"/>
</dbReference>
<dbReference type="SUPFAM" id="SSF53474">
    <property type="entry name" value="alpha/beta-Hydrolases"/>
    <property type="match status" value="1"/>
</dbReference>
<name>A0A7W4Z7E6_9GAMM</name>
<reference evidence="3 4" key="1">
    <citation type="submission" date="2020-08" db="EMBL/GenBank/DDBJ databases">
        <title>Genomic Encyclopedia of Type Strains, Phase III (KMG-III): the genomes of soil and plant-associated and newly described type strains.</title>
        <authorList>
            <person name="Whitman W."/>
        </authorList>
    </citation>
    <scope>NUCLEOTIDE SEQUENCE [LARGE SCALE GENOMIC DNA]</scope>
    <source>
        <strain evidence="3 4">CECT 8654</strain>
    </source>
</reference>
<gene>
    <name evidence="3" type="ORF">FHR99_002211</name>
</gene>
<sequence length="306" mass="34467">MHLDQVHPEIQRNMRWMPTIPVHLAPVRWLVAKLAGMMPGFKGDDDIAVEWINHNHSQSKLYRPRKPQSDVALLWIHGGGYLFGHANQDDKLVQRIIKRLGITVISAHYRMAPADKFPAALDDCAATWRWLQANAADLGIDPKRVIIGGQSAGGGLTAALAQRLYDEGGVQPMAQLLFCPMLDDRTVLRNDLTEEKHFIWNNRSNRAGWQCYLGQEPGLPDVPEHSVPARRKSLAGLPPAWLGVGSIDLFADEDYAYAERLQADGVECELYVTKGGPHAYESFFPDTEMARAHWESVFQFIERIIR</sequence>
<dbReference type="EMBL" id="JACHWY010000002">
    <property type="protein sequence ID" value="MBB3047945.1"/>
    <property type="molecule type" value="Genomic_DNA"/>
</dbReference>
<dbReference type="InterPro" id="IPR050300">
    <property type="entry name" value="GDXG_lipolytic_enzyme"/>
</dbReference>
<protein>
    <submittedName>
        <fullName evidence="3">Acetyl esterase/lipase</fullName>
    </submittedName>
</protein>
<organism evidence="3 4">
    <name type="scientific">Litorivivens lipolytica</name>
    <dbReference type="NCBI Taxonomy" id="1524264"/>
    <lineage>
        <taxon>Bacteria</taxon>
        <taxon>Pseudomonadati</taxon>
        <taxon>Pseudomonadota</taxon>
        <taxon>Gammaproteobacteria</taxon>
        <taxon>Litorivivens</taxon>
    </lineage>
</organism>
<dbReference type="PANTHER" id="PTHR48081">
    <property type="entry name" value="AB HYDROLASE SUPERFAMILY PROTEIN C4A8.06C"/>
    <property type="match status" value="1"/>
</dbReference>
<dbReference type="AlphaFoldDB" id="A0A7W4Z7E6"/>
<proteinExistence type="predicted"/>
<dbReference type="Gene3D" id="3.40.50.1820">
    <property type="entry name" value="alpha/beta hydrolase"/>
    <property type="match status" value="1"/>
</dbReference>
<evidence type="ECO:0000313" key="4">
    <source>
        <dbReference type="Proteomes" id="UP000537130"/>
    </source>
</evidence>
<evidence type="ECO:0000313" key="3">
    <source>
        <dbReference type="EMBL" id="MBB3047945.1"/>
    </source>
</evidence>
<dbReference type="GO" id="GO:0016787">
    <property type="term" value="F:hydrolase activity"/>
    <property type="evidence" value="ECO:0007669"/>
    <property type="project" value="UniProtKB-KW"/>
</dbReference>
<keyword evidence="1" id="KW-0378">Hydrolase</keyword>
<comment type="caution">
    <text evidence="3">The sequence shown here is derived from an EMBL/GenBank/DDBJ whole genome shotgun (WGS) entry which is preliminary data.</text>
</comment>
<keyword evidence="4" id="KW-1185">Reference proteome</keyword>
<evidence type="ECO:0000259" key="2">
    <source>
        <dbReference type="Pfam" id="PF07859"/>
    </source>
</evidence>
<dbReference type="InterPro" id="IPR013094">
    <property type="entry name" value="AB_hydrolase_3"/>
</dbReference>